<dbReference type="RefSeq" id="WP_186411566.1">
    <property type="nucleotide sequence ID" value="NZ_FLQY01000246.1"/>
</dbReference>
<dbReference type="EMBL" id="FLQY01000246">
    <property type="protein sequence ID" value="SBT09363.1"/>
    <property type="molecule type" value="Genomic_DNA"/>
</dbReference>
<sequence length="309" mass="32325">MKVCVIGGGGFIGQWLVRQLLSREDAAIVIGRSPRPLGLPAEVEYIRTAYDARDALVEVLTRVDAIVHLAYATVPSTSFSDPIHDLIANVSPTVTLFQQVAAAGVGRFVLVSSGGTVYGNAASLPILEGAPTNPISPYGITKLTIERYAQMYHALQGLPVVIVRPGNAYGARCDGGMGGGFVTAAVRAAACGQPLQIYGDGSVVRDYVHVSDVAAGIVASLTEGVVGATYNIGTGIGYSNNDILRLAGIVTGQDQSHTVVRYLPLRGFDVAANVLDATLLNKATGWMPKMSIEAGIDELRRACVCPVVS</sequence>
<reference evidence="4 5" key="1">
    <citation type="submission" date="2016-06" db="EMBL/GenBank/DDBJ databases">
        <authorList>
            <person name="Kjaerup R.B."/>
            <person name="Dalgaard T.S."/>
            <person name="Juul-Madsen H.R."/>
        </authorList>
    </citation>
    <scope>NUCLEOTIDE SEQUENCE [LARGE SCALE GENOMIC DNA]</scope>
    <source>
        <strain evidence="4">2</strain>
    </source>
</reference>
<dbReference type="Proteomes" id="UP000199600">
    <property type="component" value="Unassembled WGS sequence"/>
</dbReference>
<protein>
    <submittedName>
        <fullName evidence="4">NAD-dependent epimerase/dehydratase</fullName>
    </submittedName>
</protein>
<evidence type="ECO:0000313" key="5">
    <source>
        <dbReference type="Proteomes" id="UP000199600"/>
    </source>
</evidence>
<feature type="domain" description="NAD-dependent epimerase/dehydratase" evidence="3">
    <location>
        <begin position="3"/>
        <end position="233"/>
    </location>
</feature>
<dbReference type="InterPro" id="IPR036291">
    <property type="entry name" value="NAD(P)-bd_dom_sf"/>
</dbReference>
<evidence type="ECO:0000313" key="4">
    <source>
        <dbReference type="EMBL" id="SBT09363.1"/>
    </source>
</evidence>
<dbReference type="AlphaFoldDB" id="A0A1A8XZ69"/>
<name>A0A1A8XZ69_9RHOO</name>
<proteinExistence type="inferred from homology"/>
<gene>
    <name evidence="4" type="ORF">PROAA_320040</name>
</gene>
<dbReference type="PANTHER" id="PTHR43000">
    <property type="entry name" value="DTDP-D-GLUCOSE 4,6-DEHYDRATASE-RELATED"/>
    <property type="match status" value="1"/>
</dbReference>
<comment type="similarity">
    <text evidence="2">Belongs to the NAD(P)-dependent epimerase/dehydratase family.</text>
</comment>
<evidence type="ECO:0000256" key="2">
    <source>
        <dbReference type="ARBA" id="ARBA00007637"/>
    </source>
</evidence>
<dbReference type="InterPro" id="IPR001509">
    <property type="entry name" value="Epimerase_deHydtase"/>
</dbReference>
<evidence type="ECO:0000259" key="3">
    <source>
        <dbReference type="Pfam" id="PF01370"/>
    </source>
</evidence>
<accession>A0A1A8XZ69</accession>
<keyword evidence="5" id="KW-1185">Reference proteome</keyword>
<dbReference type="Gene3D" id="3.40.50.720">
    <property type="entry name" value="NAD(P)-binding Rossmann-like Domain"/>
    <property type="match status" value="1"/>
</dbReference>
<dbReference type="SUPFAM" id="SSF51735">
    <property type="entry name" value="NAD(P)-binding Rossmann-fold domains"/>
    <property type="match status" value="1"/>
</dbReference>
<organism evidence="4 5">
    <name type="scientific">Candidatus Propionivibrio aalborgensis</name>
    <dbReference type="NCBI Taxonomy" id="1860101"/>
    <lineage>
        <taxon>Bacteria</taxon>
        <taxon>Pseudomonadati</taxon>
        <taxon>Pseudomonadota</taxon>
        <taxon>Betaproteobacteria</taxon>
        <taxon>Rhodocyclales</taxon>
        <taxon>Rhodocyclaceae</taxon>
        <taxon>Propionivibrio</taxon>
    </lineage>
</organism>
<evidence type="ECO:0000256" key="1">
    <source>
        <dbReference type="ARBA" id="ARBA00005125"/>
    </source>
</evidence>
<dbReference type="Pfam" id="PF01370">
    <property type="entry name" value="Epimerase"/>
    <property type="match status" value="1"/>
</dbReference>
<comment type="pathway">
    <text evidence="1">Bacterial outer membrane biogenesis; LPS O-antigen biosynthesis.</text>
</comment>